<keyword evidence="1 4" id="KW-0349">Heme</keyword>
<keyword evidence="2 4" id="KW-0479">Metal-binding</keyword>
<dbReference type="AlphaFoldDB" id="A0AAD5CN55"/>
<dbReference type="InterPro" id="IPR018506">
    <property type="entry name" value="Cyt_B5_heme-BS"/>
</dbReference>
<gene>
    <name evidence="6" type="ORF">M8C21_004116</name>
</gene>
<evidence type="ECO:0000256" key="4">
    <source>
        <dbReference type="RuleBase" id="RU362121"/>
    </source>
</evidence>
<comment type="caution">
    <text evidence="6">The sequence shown here is derived from an EMBL/GenBank/DDBJ whole genome shotgun (WGS) entry which is preliminary data.</text>
</comment>
<comment type="similarity">
    <text evidence="4">Belongs to the cytochrome b5 family.</text>
</comment>
<proteinExistence type="inferred from homology"/>
<dbReference type="Proteomes" id="UP001206925">
    <property type="component" value="Unassembled WGS sequence"/>
</dbReference>
<dbReference type="InterPro" id="IPR001199">
    <property type="entry name" value="Cyt_B5-like_heme/steroid-bd"/>
</dbReference>
<evidence type="ECO:0000313" key="6">
    <source>
        <dbReference type="EMBL" id="KAI7743795.1"/>
    </source>
</evidence>
<dbReference type="GO" id="GO:0020037">
    <property type="term" value="F:heme binding"/>
    <property type="evidence" value="ECO:0007669"/>
    <property type="project" value="UniProtKB-UniRule"/>
</dbReference>
<feature type="domain" description="Cytochrome b5 heme-binding" evidence="5">
    <location>
        <begin position="1"/>
        <end position="71"/>
    </location>
</feature>
<dbReference type="InterPro" id="IPR036400">
    <property type="entry name" value="Cyt_B5-like_heme/steroid_sf"/>
</dbReference>
<dbReference type="EMBL" id="JAMZMK010007679">
    <property type="protein sequence ID" value="KAI7743795.1"/>
    <property type="molecule type" value="Genomic_DNA"/>
</dbReference>
<sequence length="190" mass="21599">MRDLVILTLEAKSVYDVTNFLEDHPGGDDVLLSATGKKISEVEGLHRHLKLNVLDLRFNKLSTTKSLGQLAANRRWLSETFPPLRTCLANVGQRTCLWCVFDRPLKVLGVTMNAVLFVFFNPNLLLIHKLLLPQRKLLMERVFPGSCSYLIPELGPCSLQITYSAHTDLSVKFQSHYSRDDEGHFQHKPL</sequence>
<dbReference type="PRINTS" id="PR00363">
    <property type="entry name" value="CYTOCHROMEB5"/>
</dbReference>
<reference evidence="6" key="1">
    <citation type="submission" date="2022-06" db="EMBL/GenBank/DDBJ databases">
        <title>Uncovering the hologenomic basis of an extraordinary plant invasion.</title>
        <authorList>
            <person name="Bieker V.C."/>
            <person name="Martin M.D."/>
            <person name="Gilbert T."/>
            <person name="Hodgins K."/>
            <person name="Battlay P."/>
            <person name="Petersen B."/>
            <person name="Wilson J."/>
        </authorList>
    </citation>
    <scope>NUCLEOTIDE SEQUENCE</scope>
    <source>
        <strain evidence="6">AA19_3_7</strain>
        <tissue evidence="6">Leaf</tissue>
    </source>
</reference>
<protein>
    <recommendedName>
        <fullName evidence="5">Cytochrome b5 heme-binding domain-containing protein</fullName>
    </recommendedName>
</protein>
<evidence type="ECO:0000313" key="7">
    <source>
        <dbReference type="Proteomes" id="UP001206925"/>
    </source>
</evidence>
<organism evidence="6 7">
    <name type="scientific">Ambrosia artemisiifolia</name>
    <name type="common">Common ragweed</name>
    <dbReference type="NCBI Taxonomy" id="4212"/>
    <lineage>
        <taxon>Eukaryota</taxon>
        <taxon>Viridiplantae</taxon>
        <taxon>Streptophyta</taxon>
        <taxon>Embryophyta</taxon>
        <taxon>Tracheophyta</taxon>
        <taxon>Spermatophyta</taxon>
        <taxon>Magnoliopsida</taxon>
        <taxon>eudicotyledons</taxon>
        <taxon>Gunneridae</taxon>
        <taxon>Pentapetalae</taxon>
        <taxon>asterids</taxon>
        <taxon>campanulids</taxon>
        <taxon>Asterales</taxon>
        <taxon>Asteraceae</taxon>
        <taxon>Asteroideae</taxon>
        <taxon>Heliantheae alliance</taxon>
        <taxon>Heliantheae</taxon>
        <taxon>Ambrosia</taxon>
    </lineage>
</organism>
<dbReference type="PROSITE" id="PS00191">
    <property type="entry name" value="CYTOCHROME_B5_1"/>
    <property type="match status" value="1"/>
</dbReference>
<keyword evidence="7" id="KW-1185">Reference proteome</keyword>
<accession>A0AAD5CN55</accession>
<evidence type="ECO:0000256" key="3">
    <source>
        <dbReference type="ARBA" id="ARBA00023004"/>
    </source>
</evidence>
<dbReference type="PROSITE" id="PS50255">
    <property type="entry name" value="CYTOCHROME_B5_2"/>
    <property type="match status" value="1"/>
</dbReference>
<dbReference type="SUPFAM" id="SSF55856">
    <property type="entry name" value="Cytochrome b5-like heme/steroid binding domain"/>
    <property type="match status" value="1"/>
</dbReference>
<name>A0AAD5CN55_AMBAR</name>
<dbReference type="Gene3D" id="3.10.120.10">
    <property type="entry name" value="Cytochrome b5-like heme/steroid binding domain"/>
    <property type="match status" value="1"/>
</dbReference>
<dbReference type="Pfam" id="PF00173">
    <property type="entry name" value="Cyt-b5"/>
    <property type="match status" value="1"/>
</dbReference>
<evidence type="ECO:0000259" key="5">
    <source>
        <dbReference type="PROSITE" id="PS50255"/>
    </source>
</evidence>
<evidence type="ECO:0000256" key="2">
    <source>
        <dbReference type="ARBA" id="ARBA00022723"/>
    </source>
</evidence>
<evidence type="ECO:0000256" key="1">
    <source>
        <dbReference type="ARBA" id="ARBA00022617"/>
    </source>
</evidence>
<keyword evidence="3 4" id="KW-0408">Iron</keyword>
<dbReference type="GO" id="GO:0046872">
    <property type="term" value="F:metal ion binding"/>
    <property type="evidence" value="ECO:0007669"/>
    <property type="project" value="UniProtKB-UniRule"/>
</dbReference>